<dbReference type="AlphaFoldDB" id="A0A0F6CK18"/>
<dbReference type="KEGG" id="mgz:GCW_00675"/>
<dbReference type="PANTHER" id="PTHR33317:SF4">
    <property type="entry name" value="POLYNUCLEOTIDYL TRANSFERASE, RIBONUCLEASE H-LIKE SUPERFAMILY PROTEIN"/>
    <property type="match status" value="1"/>
</dbReference>
<dbReference type="InterPro" id="IPR037027">
    <property type="entry name" value="YqgF/RNaseH-like_dom_sf"/>
</dbReference>
<dbReference type="InterPro" id="IPR005227">
    <property type="entry name" value="YqgF"/>
</dbReference>
<sequence>MYYVALDVGSRTLGIATGDGEFKIASPYCVISFNQYDFKQCLAELKEKTASFFYDFKFVIGMPKNIDQTKSSTTEMVENFIELLKANYKNEVIIYDESYTSIIADQLLIDNQIKAKKRKEKIDKLAAFVILQSFFDDDRYPK</sequence>
<evidence type="ECO:0000313" key="8">
    <source>
        <dbReference type="Proteomes" id="UP000018735"/>
    </source>
</evidence>
<evidence type="ECO:0000256" key="5">
    <source>
        <dbReference type="HAMAP-Rule" id="MF_00651"/>
    </source>
</evidence>
<organism evidence="7 8">
    <name type="scientific">Mycoplasmoides gallisepticum S6</name>
    <dbReference type="NCBI Taxonomy" id="1006581"/>
    <lineage>
        <taxon>Bacteria</taxon>
        <taxon>Bacillati</taxon>
        <taxon>Mycoplasmatota</taxon>
        <taxon>Mycoplasmoidales</taxon>
        <taxon>Mycoplasmoidaceae</taxon>
        <taxon>Mycoplasmoides</taxon>
    </lineage>
</organism>
<dbReference type="Proteomes" id="UP000018735">
    <property type="component" value="Chromosome"/>
</dbReference>
<evidence type="ECO:0000256" key="3">
    <source>
        <dbReference type="ARBA" id="ARBA00022722"/>
    </source>
</evidence>
<evidence type="ECO:0000256" key="2">
    <source>
        <dbReference type="ARBA" id="ARBA00022517"/>
    </source>
</evidence>
<dbReference type="HOGENOM" id="CLU_098240_2_1_14"/>
<dbReference type="NCBIfam" id="TIGR00250">
    <property type="entry name" value="RNAse_H_YqgF"/>
    <property type="match status" value="1"/>
</dbReference>
<comment type="similarity">
    <text evidence="5">Belongs to the YqgF HJR family.</text>
</comment>
<evidence type="ECO:0000313" key="7">
    <source>
        <dbReference type="EMBL" id="AHB99440.1"/>
    </source>
</evidence>
<name>A0A0F6CK18_MYCGL</name>
<proteinExistence type="inferred from homology"/>
<dbReference type="SMART" id="SM00732">
    <property type="entry name" value="YqgFc"/>
    <property type="match status" value="1"/>
</dbReference>
<dbReference type="Pfam" id="PF03652">
    <property type="entry name" value="RuvX"/>
    <property type="match status" value="1"/>
</dbReference>
<evidence type="ECO:0000259" key="6">
    <source>
        <dbReference type="SMART" id="SM00732"/>
    </source>
</evidence>
<dbReference type="GO" id="GO:0005829">
    <property type="term" value="C:cytosol"/>
    <property type="evidence" value="ECO:0007669"/>
    <property type="project" value="TreeGrafter"/>
</dbReference>
<dbReference type="InterPro" id="IPR006641">
    <property type="entry name" value="YqgF/RNaseH-like_dom"/>
</dbReference>
<dbReference type="EC" id="3.1.-.-" evidence="5"/>
<evidence type="ECO:0000256" key="1">
    <source>
        <dbReference type="ARBA" id="ARBA00022490"/>
    </source>
</evidence>
<dbReference type="PANTHER" id="PTHR33317">
    <property type="entry name" value="POLYNUCLEOTIDYL TRANSFERASE, RIBONUCLEASE H-LIKE SUPERFAMILY PROTEIN"/>
    <property type="match status" value="1"/>
</dbReference>
<comment type="function">
    <text evidence="5">Could be a nuclease involved in processing of the 5'-end of pre-16S rRNA.</text>
</comment>
<accession>A0A0F6CK18</accession>
<dbReference type="GO" id="GO:0016788">
    <property type="term" value="F:hydrolase activity, acting on ester bonds"/>
    <property type="evidence" value="ECO:0007669"/>
    <property type="project" value="UniProtKB-UniRule"/>
</dbReference>
<dbReference type="CDD" id="cd16964">
    <property type="entry name" value="YqgF"/>
    <property type="match status" value="1"/>
</dbReference>
<evidence type="ECO:0000256" key="4">
    <source>
        <dbReference type="ARBA" id="ARBA00022801"/>
    </source>
</evidence>
<dbReference type="GO" id="GO:0004518">
    <property type="term" value="F:nuclease activity"/>
    <property type="evidence" value="ECO:0007669"/>
    <property type="project" value="UniProtKB-KW"/>
</dbReference>
<protein>
    <recommendedName>
        <fullName evidence="5">Putative pre-16S rRNA nuclease</fullName>
        <ecNumber evidence="5">3.1.-.-</ecNumber>
    </recommendedName>
</protein>
<feature type="domain" description="YqgF/RNase H-like" evidence="6">
    <location>
        <begin position="1"/>
        <end position="104"/>
    </location>
</feature>
<dbReference type="EMBL" id="CP006916">
    <property type="protein sequence ID" value="AHB99440.1"/>
    <property type="molecule type" value="Genomic_DNA"/>
</dbReference>
<gene>
    <name evidence="7" type="ORF">GCW_00675</name>
</gene>
<keyword evidence="1 5" id="KW-0963">Cytoplasm</keyword>
<dbReference type="GO" id="GO:0000967">
    <property type="term" value="P:rRNA 5'-end processing"/>
    <property type="evidence" value="ECO:0007669"/>
    <property type="project" value="UniProtKB-UniRule"/>
</dbReference>
<dbReference type="Gene3D" id="3.30.420.140">
    <property type="entry name" value="YqgF/RNase H-like domain"/>
    <property type="match status" value="1"/>
</dbReference>
<dbReference type="SUPFAM" id="SSF53098">
    <property type="entry name" value="Ribonuclease H-like"/>
    <property type="match status" value="1"/>
</dbReference>
<comment type="subcellular location">
    <subcellularLocation>
        <location evidence="5">Cytoplasm</location>
    </subcellularLocation>
</comment>
<keyword evidence="4 5" id="KW-0378">Hydrolase</keyword>
<dbReference type="InterPro" id="IPR012337">
    <property type="entry name" value="RNaseH-like_sf"/>
</dbReference>
<dbReference type="RefSeq" id="WP_011883825.1">
    <property type="nucleotide sequence ID" value="NC_023030.2"/>
</dbReference>
<keyword evidence="3 5" id="KW-0540">Nuclease</keyword>
<dbReference type="HAMAP" id="MF_00651">
    <property type="entry name" value="Nuclease_YqgF"/>
    <property type="match status" value="1"/>
</dbReference>
<keyword evidence="2 5" id="KW-0690">Ribosome biogenesis</keyword>
<reference evidence="7 8" key="1">
    <citation type="journal article" date="2011" name="PLoS ONE">
        <title>Core proteome of the minimal cell: comparative proteomics of three mollicute species.</title>
        <authorList>
            <person name="Fisunov G.Y."/>
            <person name="Alexeev D.G."/>
            <person name="Bazaleev N.A."/>
            <person name="Ladygina V.G."/>
            <person name="Galyamina M.A."/>
            <person name="Kondratov I.G."/>
            <person name="Zhukova N.A."/>
            <person name="Serebryakova M.V."/>
            <person name="Demina I.A."/>
            <person name="Govorun V.M."/>
        </authorList>
    </citation>
    <scope>NUCLEOTIDE SEQUENCE [LARGE SCALE GENOMIC DNA]</scope>
    <source>
        <strain evidence="7 8">S6</strain>
    </source>
</reference>
<dbReference type="eggNOG" id="COG0816">
    <property type="taxonomic scope" value="Bacteria"/>
</dbReference>